<keyword evidence="2" id="KW-0808">Transferase</keyword>
<dbReference type="RefSeq" id="WP_157386528.1">
    <property type="nucleotide sequence ID" value="NZ_WRPP01000001.1"/>
</dbReference>
<keyword evidence="4" id="KW-0862">Zinc</keyword>
<protein>
    <submittedName>
        <fullName evidence="5">3-keto-5-aminohexanoate cleavage protein</fullName>
    </submittedName>
</protein>
<evidence type="ECO:0000256" key="1">
    <source>
        <dbReference type="ARBA" id="ARBA00001947"/>
    </source>
</evidence>
<comment type="cofactor">
    <cofactor evidence="1">
        <name>Zn(2+)</name>
        <dbReference type="ChEBI" id="CHEBI:29105"/>
    </cofactor>
</comment>
<evidence type="ECO:0000313" key="5">
    <source>
        <dbReference type="EMBL" id="MVU77138.1"/>
    </source>
</evidence>
<proteinExistence type="predicted"/>
<dbReference type="AlphaFoldDB" id="A0A7K1UTE8"/>
<evidence type="ECO:0000256" key="4">
    <source>
        <dbReference type="ARBA" id="ARBA00022833"/>
    </source>
</evidence>
<keyword evidence="3" id="KW-0479">Metal-binding</keyword>
<dbReference type="GO" id="GO:0043720">
    <property type="term" value="F:3-keto-5-aminohexanoate cleavage activity"/>
    <property type="evidence" value="ECO:0007669"/>
    <property type="project" value="InterPro"/>
</dbReference>
<comment type="caution">
    <text evidence="5">The sequence shown here is derived from an EMBL/GenBank/DDBJ whole genome shotgun (WGS) entry which is preliminary data.</text>
</comment>
<accession>A0A7K1UTE8</accession>
<keyword evidence="6" id="KW-1185">Reference proteome</keyword>
<dbReference type="PANTHER" id="PTHR37418:SF2">
    <property type="entry name" value="3-KETO-5-AMINOHEXANOATE CLEAVAGE ENZYME"/>
    <property type="match status" value="1"/>
</dbReference>
<dbReference type="PANTHER" id="PTHR37418">
    <property type="entry name" value="3-KETO-5-AMINOHEXANOATE CLEAVAGE ENZYME-RELATED"/>
    <property type="match status" value="1"/>
</dbReference>
<organism evidence="5 6">
    <name type="scientific">Nocardia terrae</name>
    <dbReference type="NCBI Taxonomy" id="2675851"/>
    <lineage>
        <taxon>Bacteria</taxon>
        <taxon>Bacillati</taxon>
        <taxon>Actinomycetota</taxon>
        <taxon>Actinomycetes</taxon>
        <taxon>Mycobacteriales</taxon>
        <taxon>Nocardiaceae</taxon>
        <taxon>Nocardia</taxon>
    </lineage>
</organism>
<dbReference type="Pfam" id="PF05853">
    <property type="entry name" value="BKACE"/>
    <property type="match status" value="1"/>
</dbReference>
<evidence type="ECO:0000256" key="2">
    <source>
        <dbReference type="ARBA" id="ARBA00022679"/>
    </source>
</evidence>
<dbReference type="Proteomes" id="UP000466794">
    <property type="component" value="Unassembled WGS sequence"/>
</dbReference>
<dbReference type="Gene3D" id="3.20.20.70">
    <property type="entry name" value="Aldolase class I"/>
    <property type="match status" value="1"/>
</dbReference>
<evidence type="ECO:0000256" key="3">
    <source>
        <dbReference type="ARBA" id="ARBA00022723"/>
    </source>
</evidence>
<sequence>MSSGKPLVIEAAINGSTPRDTNPNVPRTVDEIVTTALACIDAGATIVHNHNDEPNVGEPSAHSADPYEAAWRRVWQTRPGVLIHPTTSGERTRAITDRFSHIVELHQRGALTMATADAGCLSLAFDGPDGPTAVPVFGNSAADVDHVFQWCREVDLPLHVSIFEPGFLMLTLAHHNAGRLPKRTKIQLYFGGPSALFGLPPTQASLNAYVEMISGTGLPWMVGVPQGDVLGSGLAEAALRAGGHVRVGLEDYAGQERPTNEQLVARAADLGAQHGRPAAGVDDAMAALWG</sequence>
<name>A0A7K1UTE8_9NOCA</name>
<reference evidence="5 6" key="1">
    <citation type="submission" date="2019-12" db="EMBL/GenBank/DDBJ databases">
        <title>Nocardia sp. nov. ET3-3 isolated from soil.</title>
        <authorList>
            <person name="Kanchanasin P."/>
            <person name="Tanasupawat S."/>
            <person name="Yuki M."/>
            <person name="Kudo T."/>
        </authorList>
    </citation>
    <scope>NUCLEOTIDE SEQUENCE [LARGE SCALE GENOMIC DNA]</scope>
    <source>
        <strain evidence="5 6">ET3-3</strain>
    </source>
</reference>
<dbReference type="GO" id="GO:0046872">
    <property type="term" value="F:metal ion binding"/>
    <property type="evidence" value="ECO:0007669"/>
    <property type="project" value="UniProtKB-KW"/>
</dbReference>
<evidence type="ECO:0000313" key="6">
    <source>
        <dbReference type="Proteomes" id="UP000466794"/>
    </source>
</evidence>
<gene>
    <name evidence="5" type="ORF">GPX89_07735</name>
</gene>
<dbReference type="InterPro" id="IPR008567">
    <property type="entry name" value="BKACE"/>
</dbReference>
<dbReference type="InterPro" id="IPR013785">
    <property type="entry name" value="Aldolase_TIM"/>
</dbReference>
<dbReference type="EMBL" id="WRPP01000001">
    <property type="protein sequence ID" value="MVU77138.1"/>
    <property type="molecule type" value="Genomic_DNA"/>
</dbReference>